<keyword evidence="3" id="KW-0479">Metal-binding</keyword>
<evidence type="ECO:0000256" key="5">
    <source>
        <dbReference type="ARBA" id="ARBA00022833"/>
    </source>
</evidence>
<dbReference type="Gene3D" id="3.60.15.10">
    <property type="entry name" value="Ribonuclease Z/Hydroxyacylglutathione hydrolase-like"/>
    <property type="match status" value="1"/>
</dbReference>
<gene>
    <name evidence="8" type="ORF">B5V00_05235</name>
</gene>
<name>A0A1X0YAM0_9BACT</name>
<proteinExistence type="inferred from homology"/>
<dbReference type="InterPro" id="IPR035680">
    <property type="entry name" value="Clx_II_MBL"/>
</dbReference>
<reference evidence="8 9" key="1">
    <citation type="submission" date="2017-03" db="EMBL/GenBank/DDBJ databases">
        <title>Genome sequence of Geothermobacter sp. EPR-M, Deep-Sea Iron Reducer.</title>
        <authorList>
            <person name="Tully B."/>
            <person name="Savalia P."/>
            <person name="Abuyen K."/>
            <person name="Baughan C."/>
            <person name="Romero E."/>
            <person name="Ronkowski C."/>
            <person name="Torres B."/>
            <person name="Tremblay J."/>
            <person name="Trujillo A."/>
            <person name="Tyler M."/>
            <person name="Perez-Rodriguez I."/>
            <person name="Amend J."/>
        </authorList>
    </citation>
    <scope>NUCLEOTIDE SEQUENCE [LARGE SCALE GENOMIC DNA]</scope>
    <source>
        <strain evidence="8 9">EPR-M</strain>
    </source>
</reference>
<organism evidence="8 9">
    <name type="scientific">Geothermobacter hydrogeniphilus</name>
    <dbReference type="NCBI Taxonomy" id="1969733"/>
    <lineage>
        <taxon>Bacteria</taxon>
        <taxon>Pseudomonadati</taxon>
        <taxon>Thermodesulfobacteriota</taxon>
        <taxon>Desulfuromonadia</taxon>
        <taxon>Desulfuromonadales</taxon>
        <taxon>Geothermobacteraceae</taxon>
        <taxon>Geothermobacter</taxon>
    </lineage>
</organism>
<dbReference type="CDD" id="cd07723">
    <property type="entry name" value="hydroxyacylglutathione_hydrolase_MBL-fold"/>
    <property type="match status" value="1"/>
</dbReference>
<dbReference type="SUPFAM" id="SSF56281">
    <property type="entry name" value="Metallo-hydrolase/oxidoreductase"/>
    <property type="match status" value="1"/>
</dbReference>
<protein>
    <recommendedName>
        <fullName evidence="7">Metallo-beta-lactamase domain-containing protein</fullName>
    </recommendedName>
</protein>
<evidence type="ECO:0000256" key="6">
    <source>
        <dbReference type="SAM" id="MobiDB-lite"/>
    </source>
</evidence>
<dbReference type="OrthoDB" id="9802991at2"/>
<dbReference type="STRING" id="1969733.B5V00_05235"/>
<comment type="caution">
    <text evidence="8">The sequence shown here is derived from an EMBL/GenBank/DDBJ whole genome shotgun (WGS) entry which is preliminary data.</text>
</comment>
<dbReference type="GO" id="GO:0046872">
    <property type="term" value="F:metal ion binding"/>
    <property type="evidence" value="ECO:0007669"/>
    <property type="project" value="UniProtKB-KW"/>
</dbReference>
<dbReference type="GO" id="GO:0070813">
    <property type="term" value="P:hydrogen sulfide metabolic process"/>
    <property type="evidence" value="ECO:0007669"/>
    <property type="project" value="TreeGrafter"/>
</dbReference>
<keyword evidence="4" id="KW-0378">Hydrolase</keyword>
<keyword evidence="5" id="KW-0862">Zinc</keyword>
<dbReference type="PANTHER" id="PTHR43084">
    <property type="entry name" value="PERSULFIDE DIOXYGENASE ETHE1"/>
    <property type="match status" value="1"/>
</dbReference>
<dbReference type="AlphaFoldDB" id="A0A1X0YAM0"/>
<dbReference type="GO" id="GO:0006749">
    <property type="term" value="P:glutathione metabolic process"/>
    <property type="evidence" value="ECO:0007669"/>
    <property type="project" value="TreeGrafter"/>
</dbReference>
<dbReference type="InterPro" id="IPR001279">
    <property type="entry name" value="Metallo-B-lactamas"/>
</dbReference>
<dbReference type="InterPro" id="IPR036866">
    <property type="entry name" value="RibonucZ/Hydroxyglut_hydro"/>
</dbReference>
<evidence type="ECO:0000313" key="8">
    <source>
        <dbReference type="EMBL" id="ORJ62152.1"/>
    </source>
</evidence>
<sequence>MDRQGNRPAVQNHRGGDPHHRPDRAGNPGLALIMTNFEILQLPVGRSDNFTYLVWCPETREAMVVDPGFAPELLLEAAAERGLDIRILANTHGHRDHIAGNNAIHSATGAVLTAHPSDIPHAQQPLGNGSLILLGNGRIESLHTPGHTPGSVIFRVGDAIITGDTLFVSRCGRADLPGGDVKRLYHSLQRIKQLPPETLVYPGHDYGPTPTSTIAWELENNAFLNCPDLDSFIALRMG</sequence>
<evidence type="ECO:0000256" key="4">
    <source>
        <dbReference type="ARBA" id="ARBA00022801"/>
    </source>
</evidence>
<comment type="cofactor">
    <cofactor evidence="1">
        <name>Zn(2+)</name>
        <dbReference type="ChEBI" id="CHEBI:29105"/>
    </cofactor>
</comment>
<keyword evidence="9" id="KW-1185">Reference proteome</keyword>
<feature type="region of interest" description="Disordered" evidence="6">
    <location>
        <begin position="1"/>
        <end position="27"/>
    </location>
</feature>
<dbReference type="EMBL" id="NAAD01000004">
    <property type="protein sequence ID" value="ORJ62152.1"/>
    <property type="molecule type" value="Genomic_DNA"/>
</dbReference>
<feature type="compositionally biased region" description="Basic and acidic residues" evidence="6">
    <location>
        <begin position="14"/>
        <end position="24"/>
    </location>
</feature>
<dbReference type="Proteomes" id="UP000193136">
    <property type="component" value="Unassembled WGS sequence"/>
</dbReference>
<dbReference type="GO" id="GO:0050313">
    <property type="term" value="F:sulfur dioxygenase activity"/>
    <property type="evidence" value="ECO:0007669"/>
    <property type="project" value="TreeGrafter"/>
</dbReference>
<dbReference type="PANTHER" id="PTHR43084:SF1">
    <property type="entry name" value="PERSULFIDE DIOXYGENASE ETHE1, MITOCHONDRIAL"/>
    <property type="match status" value="1"/>
</dbReference>
<comment type="similarity">
    <text evidence="2">Belongs to the metallo-beta-lactamase superfamily. Glyoxalase II family.</text>
</comment>
<evidence type="ECO:0000256" key="2">
    <source>
        <dbReference type="ARBA" id="ARBA00006759"/>
    </source>
</evidence>
<accession>A0A1X0YAM0</accession>
<evidence type="ECO:0000256" key="3">
    <source>
        <dbReference type="ARBA" id="ARBA00022723"/>
    </source>
</evidence>
<dbReference type="InterPro" id="IPR051682">
    <property type="entry name" value="Mito_Persulfide_Diox"/>
</dbReference>
<dbReference type="SMART" id="SM00849">
    <property type="entry name" value="Lactamase_B"/>
    <property type="match status" value="1"/>
</dbReference>
<dbReference type="GO" id="GO:0016787">
    <property type="term" value="F:hydrolase activity"/>
    <property type="evidence" value="ECO:0007669"/>
    <property type="project" value="UniProtKB-KW"/>
</dbReference>
<evidence type="ECO:0000313" key="9">
    <source>
        <dbReference type="Proteomes" id="UP000193136"/>
    </source>
</evidence>
<evidence type="ECO:0000259" key="7">
    <source>
        <dbReference type="SMART" id="SM00849"/>
    </source>
</evidence>
<evidence type="ECO:0000256" key="1">
    <source>
        <dbReference type="ARBA" id="ARBA00001947"/>
    </source>
</evidence>
<feature type="domain" description="Metallo-beta-lactamase" evidence="7">
    <location>
        <begin position="48"/>
        <end position="204"/>
    </location>
</feature>
<dbReference type="Pfam" id="PF00753">
    <property type="entry name" value="Lactamase_B"/>
    <property type="match status" value="1"/>
</dbReference>